<dbReference type="AlphaFoldDB" id="A0A554WYY5"/>
<dbReference type="EMBL" id="VJOL01000037">
    <property type="protein sequence ID" value="TSE28791.1"/>
    <property type="molecule type" value="Genomic_DNA"/>
</dbReference>
<evidence type="ECO:0000313" key="2">
    <source>
        <dbReference type="EMBL" id="TSE28791.1"/>
    </source>
</evidence>
<keyword evidence="1" id="KW-0472">Membrane</keyword>
<evidence type="ECO:0000313" key="3">
    <source>
        <dbReference type="Proteomes" id="UP000318542"/>
    </source>
</evidence>
<gene>
    <name evidence="2" type="ORF">Tther_01865</name>
</gene>
<comment type="caution">
    <text evidence="2">The sequence shown here is derived from an EMBL/GenBank/DDBJ whole genome shotgun (WGS) entry which is preliminary data.</text>
</comment>
<evidence type="ECO:0000256" key="1">
    <source>
        <dbReference type="SAM" id="Phobius"/>
    </source>
</evidence>
<name>A0A554WYY5_9BURK</name>
<accession>A0A554WYY5</accession>
<dbReference type="Proteomes" id="UP000318542">
    <property type="component" value="Unassembled WGS sequence"/>
</dbReference>
<feature type="transmembrane region" description="Helical" evidence="1">
    <location>
        <begin position="12"/>
        <end position="38"/>
    </location>
</feature>
<keyword evidence="1" id="KW-1133">Transmembrane helix</keyword>
<proteinExistence type="predicted"/>
<sequence>MNHVTQHRRQHGISLVEVMVAIAIALFLAGAVSAAFFLTSRAYTENRRQSQLFDNGRIAMELIGYDLQHLGFMGYHPTPTNPGFTVSADCTGPAAVFDLNHRLYVTTSAPACINDAVPGTSIVVVKLARPFPLTTLPPTSNRAPIYIFSSHTQSVLFQGSNSSPPDATIIPDGEYFEYLWHAYYIRLANGIPTLSRRTLRNSATSLSLVTEDLVEGIDDIHVDPVTNDQGRTIGVQLFVLARATTPASTAEKLQITNRTFTLGTRQRTITSADDDRYPRALLQKSFVLRNSLP</sequence>
<dbReference type="Pfam" id="PF07963">
    <property type="entry name" value="N_methyl"/>
    <property type="match status" value="1"/>
</dbReference>
<dbReference type="PROSITE" id="PS00409">
    <property type="entry name" value="PROKAR_NTER_METHYL"/>
    <property type="match status" value="1"/>
</dbReference>
<dbReference type="RefSeq" id="WP_185975052.1">
    <property type="nucleotide sequence ID" value="NZ_VJOL01000037.1"/>
</dbReference>
<organism evidence="2 3">
    <name type="scientific">Tepidimonas thermarum</name>
    <dbReference type="NCBI Taxonomy" id="335431"/>
    <lineage>
        <taxon>Bacteria</taxon>
        <taxon>Pseudomonadati</taxon>
        <taxon>Pseudomonadota</taxon>
        <taxon>Betaproteobacteria</taxon>
        <taxon>Burkholderiales</taxon>
        <taxon>Tepidimonas</taxon>
    </lineage>
</organism>
<protein>
    <submittedName>
        <fullName evidence="2">Uncharacterized protein</fullName>
    </submittedName>
</protein>
<keyword evidence="3" id="KW-1185">Reference proteome</keyword>
<keyword evidence="1" id="KW-0812">Transmembrane</keyword>
<dbReference type="InterPro" id="IPR012902">
    <property type="entry name" value="N_methyl_site"/>
</dbReference>
<reference evidence="2 3" key="1">
    <citation type="submission" date="2019-07" db="EMBL/GenBank/DDBJ databases">
        <title>Tepidimonas thermarum AA-1 draft genome.</title>
        <authorList>
            <person name="Da Costa M.S."/>
            <person name="Froufe H.J.C."/>
            <person name="Egas C."/>
            <person name="Albuquerque L."/>
        </authorList>
    </citation>
    <scope>NUCLEOTIDE SEQUENCE [LARGE SCALE GENOMIC DNA]</scope>
    <source>
        <strain evidence="2 3">AA-1</strain>
    </source>
</reference>